<dbReference type="InterPro" id="IPR036034">
    <property type="entry name" value="PDZ_sf"/>
</dbReference>
<evidence type="ECO:0000256" key="1">
    <source>
        <dbReference type="ARBA" id="ARBA00023186"/>
    </source>
</evidence>
<dbReference type="FunFam" id="2.30.42.10:FF:000107">
    <property type="entry name" value="26S proteasome non-ATPase regulatory subunit 9"/>
    <property type="match status" value="1"/>
</dbReference>
<dbReference type="PANTHER" id="PTHR12651">
    <property type="entry name" value="26S PROTEASOME NON-ATPASE REGULATORY SUBUNIT 9"/>
    <property type="match status" value="1"/>
</dbReference>
<dbReference type="PANTHER" id="PTHR12651:SF1">
    <property type="entry name" value="26S PROTEASOME NON-ATPASE REGULATORY SUBUNIT 9"/>
    <property type="match status" value="1"/>
</dbReference>
<sequence>MSEQKIEDIVEIEDFRTSPGASPVEDMDTEALREELRRLDTQKVALESRLSDALAYLASTPVGLRGRLLDDEGFPRDDCDLYAVRTARNTADCTRNDLRSLSERMYALLNALHHKTQEEAELQMVQDAAARRQRQAAAAKRVQRMAEVQRVSRLKPFLLVTKVDANSPAEEAGLSVGMQILQYGAVTRAELIAEGLQALAKETATHEGAPLVIWVRKPSELEDDPSELVLVPQRWSGSGLLGCALDRLTDEAL</sequence>
<evidence type="ECO:0000313" key="3">
    <source>
        <dbReference type="EMBL" id="KAG5508731.1"/>
    </source>
</evidence>
<dbReference type="Pfam" id="PF18265">
    <property type="entry name" value="Nas2_N"/>
    <property type="match status" value="1"/>
</dbReference>
<dbReference type="GO" id="GO:0070682">
    <property type="term" value="P:proteasome regulatory particle assembly"/>
    <property type="evidence" value="ECO:0007669"/>
    <property type="project" value="InterPro"/>
</dbReference>
<organism evidence="3 4">
    <name type="scientific">Porcisia hertigi</name>
    <dbReference type="NCBI Taxonomy" id="2761500"/>
    <lineage>
        <taxon>Eukaryota</taxon>
        <taxon>Discoba</taxon>
        <taxon>Euglenozoa</taxon>
        <taxon>Kinetoplastea</taxon>
        <taxon>Metakinetoplastina</taxon>
        <taxon>Trypanosomatida</taxon>
        <taxon>Trypanosomatidae</taxon>
        <taxon>Leishmaniinae</taxon>
        <taxon>Porcisia</taxon>
    </lineage>
</organism>
<name>A0A836LE00_9TRYP</name>
<dbReference type="SUPFAM" id="SSF50156">
    <property type="entry name" value="PDZ domain-like"/>
    <property type="match status" value="1"/>
</dbReference>
<evidence type="ECO:0000259" key="2">
    <source>
        <dbReference type="Pfam" id="PF18265"/>
    </source>
</evidence>
<dbReference type="AlphaFoldDB" id="A0A836LE00"/>
<feature type="domain" description="Nas2 N-terminal" evidence="2">
    <location>
        <begin position="36"/>
        <end position="113"/>
    </location>
</feature>
<reference evidence="3 4" key="1">
    <citation type="submission" date="2021-02" db="EMBL/GenBank/DDBJ databases">
        <title>Porcisia hertigi Genome sequencing and assembly.</title>
        <authorList>
            <person name="Almutairi H."/>
            <person name="Gatherer D."/>
        </authorList>
    </citation>
    <scope>NUCLEOTIDE SEQUENCE [LARGE SCALE GENOMIC DNA]</scope>
    <source>
        <strain evidence="3 4">C119</strain>
    </source>
</reference>
<proteinExistence type="predicted"/>
<keyword evidence="4" id="KW-1185">Reference proteome</keyword>
<evidence type="ECO:0000313" key="4">
    <source>
        <dbReference type="Proteomes" id="UP000674318"/>
    </source>
</evidence>
<dbReference type="GO" id="GO:0005737">
    <property type="term" value="C:cytoplasm"/>
    <property type="evidence" value="ECO:0007669"/>
    <property type="project" value="TreeGrafter"/>
</dbReference>
<accession>A0A836LE00</accession>
<keyword evidence="1" id="KW-0143">Chaperone</keyword>
<dbReference type="OrthoDB" id="72325at2759"/>
<gene>
    <name evidence="3" type="ORF">JKF63_05229</name>
</gene>
<dbReference type="KEGG" id="phet:94291274"/>
<dbReference type="InterPro" id="IPR035269">
    <property type="entry name" value="PSMD9"/>
</dbReference>
<dbReference type="EMBL" id="JAFJZO010000016">
    <property type="protein sequence ID" value="KAG5508731.1"/>
    <property type="molecule type" value="Genomic_DNA"/>
</dbReference>
<dbReference type="Gene3D" id="6.10.140.1710">
    <property type="match status" value="1"/>
</dbReference>
<protein>
    <recommendedName>
        <fullName evidence="2">Nas2 N-terminal domain-containing protein</fullName>
    </recommendedName>
</protein>
<dbReference type="InterPro" id="IPR040815">
    <property type="entry name" value="Nas2_N"/>
</dbReference>
<dbReference type="GO" id="GO:0005634">
    <property type="term" value="C:nucleus"/>
    <property type="evidence" value="ECO:0007669"/>
    <property type="project" value="TreeGrafter"/>
</dbReference>
<dbReference type="RefSeq" id="XP_067758199.1">
    <property type="nucleotide sequence ID" value="XM_067901197.1"/>
</dbReference>
<dbReference type="GeneID" id="94291274"/>
<comment type="caution">
    <text evidence="3">The sequence shown here is derived from an EMBL/GenBank/DDBJ whole genome shotgun (WGS) entry which is preliminary data.</text>
</comment>
<dbReference type="Gene3D" id="2.30.42.10">
    <property type="match status" value="1"/>
</dbReference>
<dbReference type="Proteomes" id="UP000674318">
    <property type="component" value="Unassembled WGS sequence"/>
</dbReference>